<evidence type="ECO:0000313" key="1">
    <source>
        <dbReference type="EMBL" id="OQO10480.1"/>
    </source>
</evidence>
<dbReference type="InParanoid" id="A0A1V8TGI3"/>
<proteinExistence type="predicted"/>
<dbReference type="SUPFAM" id="SSF81383">
    <property type="entry name" value="F-box domain"/>
    <property type="match status" value="1"/>
</dbReference>
<dbReference type="InterPro" id="IPR036047">
    <property type="entry name" value="F-box-like_dom_sf"/>
</dbReference>
<name>A0A1V8TGI3_9PEZI</name>
<gene>
    <name evidence="1" type="ORF">B0A48_03777</name>
</gene>
<dbReference type="EMBL" id="NAJO01000008">
    <property type="protein sequence ID" value="OQO10480.1"/>
    <property type="molecule type" value="Genomic_DNA"/>
</dbReference>
<evidence type="ECO:0008006" key="3">
    <source>
        <dbReference type="Google" id="ProtNLM"/>
    </source>
</evidence>
<comment type="caution">
    <text evidence="1">The sequence shown here is derived from an EMBL/GenBank/DDBJ whole genome shotgun (WGS) entry which is preliminary data.</text>
</comment>
<organism evidence="1 2">
    <name type="scientific">Cryoendolithus antarcticus</name>
    <dbReference type="NCBI Taxonomy" id="1507870"/>
    <lineage>
        <taxon>Eukaryota</taxon>
        <taxon>Fungi</taxon>
        <taxon>Dikarya</taxon>
        <taxon>Ascomycota</taxon>
        <taxon>Pezizomycotina</taxon>
        <taxon>Dothideomycetes</taxon>
        <taxon>Dothideomycetidae</taxon>
        <taxon>Cladosporiales</taxon>
        <taxon>Cladosporiaceae</taxon>
        <taxon>Cryoendolithus</taxon>
    </lineage>
</organism>
<accession>A0A1V8TGI3</accession>
<dbReference type="AlphaFoldDB" id="A0A1V8TGI3"/>
<keyword evidence="2" id="KW-1185">Reference proteome</keyword>
<dbReference type="Proteomes" id="UP000192596">
    <property type="component" value="Unassembled WGS sequence"/>
</dbReference>
<dbReference type="STRING" id="1507870.A0A1V8TGI3"/>
<evidence type="ECO:0000313" key="2">
    <source>
        <dbReference type="Proteomes" id="UP000192596"/>
    </source>
</evidence>
<reference evidence="2" key="1">
    <citation type="submission" date="2017-03" db="EMBL/GenBank/DDBJ databases">
        <title>Genomes of endolithic fungi from Antarctica.</title>
        <authorList>
            <person name="Coleine C."/>
            <person name="Masonjones S."/>
            <person name="Stajich J.E."/>
        </authorList>
    </citation>
    <scope>NUCLEOTIDE SEQUENCE [LARGE SCALE GENOMIC DNA]</scope>
    <source>
        <strain evidence="2">CCFEE 5527</strain>
    </source>
</reference>
<sequence>MAATAVLELPELLETVLINLDVKTLLLSQRANKQWKAIIESSPDLQDKLFFKLKEHRGGDGVDAVNSLLMTRIRHASAAGPSHGQSIDMLLTSLDCLIAFDLSTLPAHASARRMTLSWCEREQYPAAHTEFMECDDDRDHPEKYHDWIIAVAGWKWLGGDSSCWSNGRGKRRKGRIETGDGGY</sequence>
<protein>
    <recommendedName>
        <fullName evidence="3">F-box domain-containing protein</fullName>
    </recommendedName>
</protein>
<dbReference type="OrthoDB" id="3800738at2759"/>